<dbReference type="Pfam" id="PF14559">
    <property type="entry name" value="TPR_19"/>
    <property type="match status" value="1"/>
</dbReference>
<evidence type="ECO:0000313" key="1">
    <source>
        <dbReference type="EMBL" id="ARO87974.1"/>
    </source>
</evidence>
<sequence>MNPASAAEQSLRDGDPLSALAQLQDAVRVKPDDSKLRIFLFQLLSVMGQWERALNQLNVVAELDAGALAMVQTYREALHCEVLRAQVFKGKKTPMVFGQPDRWLALLIESLLCSGQGKHREAGELRTAAFDEASETSGILDGQSFTWIIDADSRLGPVCEAIINGRYYWVPFSRLRRVFIDAPEDLRDVVWMPAHFEFDNGGESVALIPTRYAGSETSDDGQLLLARKTVWIEAAPDVYHGLGQRMLATDAGESPLMDIRKIMLGPVEAESGEPAAASQHG</sequence>
<dbReference type="KEGG" id="nlc:EBAPG3_009455"/>
<dbReference type="eggNOG" id="COG4455">
    <property type="taxonomic scope" value="Bacteria"/>
</dbReference>
<gene>
    <name evidence="1" type="ORF">EBAPG3_009455</name>
</gene>
<dbReference type="Gene3D" id="1.25.40.10">
    <property type="entry name" value="Tetratricopeptide repeat domain"/>
    <property type="match status" value="1"/>
</dbReference>
<proteinExistence type="predicted"/>
<protein>
    <submittedName>
        <fullName evidence="1">Virulence protein SciE type</fullName>
    </submittedName>
</protein>
<dbReference type="EMBL" id="CP021106">
    <property type="protein sequence ID" value="ARO87974.1"/>
    <property type="molecule type" value="Genomic_DNA"/>
</dbReference>
<dbReference type="InterPro" id="IPR011990">
    <property type="entry name" value="TPR-like_helical_dom_sf"/>
</dbReference>
<accession>A0A1W6SQ79</accession>
<dbReference type="Pfam" id="PF07024">
    <property type="entry name" value="ImpE"/>
    <property type="match status" value="1"/>
</dbReference>
<evidence type="ECO:0000313" key="2">
    <source>
        <dbReference type="Proteomes" id="UP000012179"/>
    </source>
</evidence>
<dbReference type="RefSeq" id="WP_004177941.1">
    <property type="nucleotide sequence ID" value="NZ_CP021106.3"/>
</dbReference>
<dbReference type="AlphaFoldDB" id="A0A1W6SQ79"/>
<keyword evidence="2" id="KW-1185">Reference proteome</keyword>
<organism evidence="1 2">
    <name type="scientific">Nitrosospira lacus</name>
    <dbReference type="NCBI Taxonomy" id="1288494"/>
    <lineage>
        <taxon>Bacteria</taxon>
        <taxon>Pseudomonadati</taxon>
        <taxon>Pseudomonadota</taxon>
        <taxon>Betaproteobacteria</taxon>
        <taxon>Nitrosomonadales</taxon>
        <taxon>Nitrosomonadaceae</taxon>
        <taxon>Nitrosospira</taxon>
    </lineage>
</organism>
<dbReference type="SUPFAM" id="SSF144059">
    <property type="entry name" value="ImpE-like"/>
    <property type="match status" value="1"/>
</dbReference>
<dbReference type="OrthoDB" id="5416084at2"/>
<dbReference type="InterPro" id="IPR009211">
    <property type="entry name" value="TagJ"/>
</dbReference>
<name>A0A1W6SQ79_9PROT</name>
<dbReference type="PIRSF" id="PIRSF029288">
    <property type="entry name" value="SciE_ImpE"/>
    <property type="match status" value="1"/>
</dbReference>
<reference evidence="1 2" key="1">
    <citation type="journal article" date="2015" name="Int. J. Syst. Evol. Microbiol.">
        <title>Nitrosospira lacus sp. nov., a psychrotolerant, ammonia-oxidizing bacterium from sandy lake sediment.</title>
        <authorList>
            <person name="Urakawa H."/>
            <person name="Garcia J.C."/>
            <person name="Nielsen J.L."/>
            <person name="Le V.Q."/>
            <person name="Kozlowski J.A."/>
            <person name="Stein L.Y."/>
            <person name="Lim C.K."/>
            <person name="Pommerening-Roser A."/>
            <person name="Martens-Habbena W."/>
            <person name="Stahl D.A."/>
            <person name="Klotz M.G."/>
        </authorList>
    </citation>
    <scope>NUCLEOTIDE SEQUENCE [LARGE SCALE GENOMIC DNA]</scope>
    <source>
        <strain evidence="1 2">APG3</strain>
    </source>
</reference>
<dbReference type="Proteomes" id="UP000012179">
    <property type="component" value="Chromosome"/>
</dbReference>